<organism evidence="1 2">
    <name type="scientific">Agrocybe chaxingu</name>
    <dbReference type="NCBI Taxonomy" id="84603"/>
    <lineage>
        <taxon>Eukaryota</taxon>
        <taxon>Fungi</taxon>
        <taxon>Dikarya</taxon>
        <taxon>Basidiomycota</taxon>
        <taxon>Agaricomycotina</taxon>
        <taxon>Agaricomycetes</taxon>
        <taxon>Agaricomycetidae</taxon>
        <taxon>Agaricales</taxon>
        <taxon>Agaricineae</taxon>
        <taxon>Strophariaceae</taxon>
        <taxon>Agrocybe</taxon>
    </lineage>
</organism>
<dbReference type="OrthoDB" id="2992500at2759"/>
<protein>
    <recommendedName>
        <fullName evidence="3">F-box domain-containing protein</fullName>
    </recommendedName>
</protein>
<sequence length="467" mass="53287">MTTTTRVGPLLPLICQFMSTPWSVPEPEDDPKRTLTHVCKEWRRAIISDAALWAHIRLAPVKYQQPENLLRLFEQDVERSRGMPLTIEMYNDIPRALRAKVEKVEDLMFGGGEFSIIKHILLPEAVRTRLTSLTCTLAKDNIPEFLGLPSSAFPVLRHVNIALIHTLSTPASPFTADLTKCLQFTTFSSHPTLVDATFHIHNRMHPLDLRLPWAQLTKLDLSSAPMPSWTFLVIMKRSAKSLEEAAFQIMFIARANQRLLPKSSQATMPALKKMKLILIDAIWDPAFFGMLKLPVLDRLNIERFDRHVGWELWLFAPLLAYTEGILRRLELKRFELKLEAGDPIPRKRRTSFVELEAVLMMVPRLEVLKLASDVEVHYPTLVKMGRGDLVPNLRVLEMFSTAGKQVLWMVKERFLEPGSSVRGSRVVGLTQLDLWIPVEEKEILSEMVKASGLDKVIDIRGLRVADR</sequence>
<evidence type="ECO:0000313" key="1">
    <source>
        <dbReference type="EMBL" id="KAJ3500184.1"/>
    </source>
</evidence>
<dbReference type="Proteomes" id="UP001148786">
    <property type="component" value="Unassembled WGS sequence"/>
</dbReference>
<proteinExistence type="predicted"/>
<dbReference type="EMBL" id="JANKHO010001652">
    <property type="protein sequence ID" value="KAJ3500184.1"/>
    <property type="molecule type" value="Genomic_DNA"/>
</dbReference>
<name>A0A9W8JSC1_9AGAR</name>
<evidence type="ECO:0000313" key="2">
    <source>
        <dbReference type="Proteomes" id="UP001148786"/>
    </source>
</evidence>
<evidence type="ECO:0008006" key="3">
    <source>
        <dbReference type="Google" id="ProtNLM"/>
    </source>
</evidence>
<keyword evidence="2" id="KW-1185">Reference proteome</keyword>
<comment type="caution">
    <text evidence="1">The sequence shown here is derived from an EMBL/GenBank/DDBJ whole genome shotgun (WGS) entry which is preliminary data.</text>
</comment>
<reference evidence="1" key="1">
    <citation type="submission" date="2022-07" db="EMBL/GenBank/DDBJ databases">
        <title>Genome Sequence of Agrocybe chaxingu.</title>
        <authorList>
            <person name="Buettner E."/>
        </authorList>
    </citation>
    <scope>NUCLEOTIDE SEQUENCE</scope>
    <source>
        <strain evidence="1">MP-N11</strain>
    </source>
</reference>
<gene>
    <name evidence="1" type="ORF">NLJ89_g9904</name>
</gene>
<accession>A0A9W8JSC1</accession>
<dbReference type="AlphaFoldDB" id="A0A9W8JSC1"/>